<feature type="compositionally biased region" description="Acidic residues" evidence="1">
    <location>
        <begin position="49"/>
        <end position="64"/>
    </location>
</feature>
<proteinExistence type="predicted"/>
<sequence>MDHTTMHGQGDGEEGGDGDAKEEGNEVEDTDQKPEGAEAEEASPGGDPENTDAPEDKKDDEETGAADTEGGDDKADAAADQLRVMAKLIPKMRLQKKSQRRKRRSKTTVPSHTDKEVSGKKGKNTDVKQKVKLKQERNYSFDSD</sequence>
<dbReference type="Proteomes" id="UP000887574">
    <property type="component" value="Unplaced"/>
</dbReference>
<evidence type="ECO:0000313" key="3">
    <source>
        <dbReference type="WBParaSite" id="jg9945"/>
    </source>
</evidence>
<reference evidence="3" key="1">
    <citation type="submission" date="2022-11" db="UniProtKB">
        <authorList>
            <consortium name="WormBaseParasite"/>
        </authorList>
    </citation>
    <scope>IDENTIFICATION</scope>
</reference>
<organism evidence="2 3">
    <name type="scientific">Ditylenchus dipsaci</name>
    <dbReference type="NCBI Taxonomy" id="166011"/>
    <lineage>
        <taxon>Eukaryota</taxon>
        <taxon>Metazoa</taxon>
        <taxon>Ecdysozoa</taxon>
        <taxon>Nematoda</taxon>
        <taxon>Chromadorea</taxon>
        <taxon>Rhabditida</taxon>
        <taxon>Tylenchina</taxon>
        <taxon>Tylenchomorpha</taxon>
        <taxon>Sphaerularioidea</taxon>
        <taxon>Anguinidae</taxon>
        <taxon>Anguininae</taxon>
        <taxon>Ditylenchus</taxon>
    </lineage>
</organism>
<accession>A0A915EUG3</accession>
<feature type="compositionally biased region" description="Basic residues" evidence="1">
    <location>
        <begin position="93"/>
        <end position="106"/>
    </location>
</feature>
<dbReference type="AlphaFoldDB" id="A0A915EUG3"/>
<protein>
    <submittedName>
        <fullName evidence="3">Uncharacterized protein</fullName>
    </submittedName>
</protein>
<evidence type="ECO:0000256" key="1">
    <source>
        <dbReference type="SAM" id="MobiDB-lite"/>
    </source>
</evidence>
<evidence type="ECO:0000313" key="2">
    <source>
        <dbReference type="Proteomes" id="UP000887574"/>
    </source>
</evidence>
<dbReference type="WBParaSite" id="jg9945">
    <property type="protein sequence ID" value="jg9945"/>
    <property type="gene ID" value="jg9945"/>
</dbReference>
<name>A0A915EUG3_9BILA</name>
<feature type="region of interest" description="Disordered" evidence="1">
    <location>
        <begin position="1"/>
        <end position="144"/>
    </location>
</feature>
<feature type="compositionally biased region" description="Basic and acidic residues" evidence="1">
    <location>
        <begin position="18"/>
        <end position="36"/>
    </location>
</feature>
<feature type="compositionally biased region" description="Basic and acidic residues" evidence="1">
    <location>
        <begin position="112"/>
        <end position="144"/>
    </location>
</feature>
<keyword evidence="2" id="KW-1185">Reference proteome</keyword>